<dbReference type="EMBL" id="MN739179">
    <property type="protein sequence ID" value="QHS92419.1"/>
    <property type="molecule type" value="Genomic_DNA"/>
</dbReference>
<keyword evidence="1" id="KW-0472">Membrane</keyword>
<feature type="transmembrane region" description="Helical" evidence="1">
    <location>
        <begin position="12"/>
        <end position="31"/>
    </location>
</feature>
<protein>
    <submittedName>
        <fullName evidence="2">Uncharacterized protein</fullName>
    </submittedName>
</protein>
<keyword evidence="1" id="KW-0812">Transmembrane</keyword>
<organism evidence="2">
    <name type="scientific">viral metagenome</name>
    <dbReference type="NCBI Taxonomy" id="1070528"/>
    <lineage>
        <taxon>unclassified sequences</taxon>
        <taxon>metagenomes</taxon>
        <taxon>organismal metagenomes</taxon>
    </lineage>
</organism>
<feature type="transmembrane region" description="Helical" evidence="1">
    <location>
        <begin position="43"/>
        <end position="60"/>
    </location>
</feature>
<proteinExistence type="predicted"/>
<dbReference type="AlphaFoldDB" id="A0A6C0BLH4"/>
<keyword evidence="1" id="KW-1133">Transmembrane helix</keyword>
<evidence type="ECO:0000313" key="2">
    <source>
        <dbReference type="EMBL" id="QHS92419.1"/>
    </source>
</evidence>
<feature type="transmembrane region" description="Helical" evidence="1">
    <location>
        <begin position="66"/>
        <end position="83"/>
    </location>
</feature>
<evidence type="ECO:0000256" key="1">
    <source>
        <dbReference type="SAM" id="Phobius"/>
    </source>
</evidence>
<accession>A0A6C0BLH4</accession>
<sequence>MNDFLKQLQPWIQNPYVVGIASLLAVFYGSFKVPQLPQSAVPWLTGPIFKIVFVFIVYLIHRLSPLAAIIVIVIYLLTLELLTHQTENSITSSPYLKPAPAEETQFRTDFVDDYLQRKNLPSPPEVEADPYEGLHPLNKPTEETLYQTQRIENPDDPRQPGITITDDPKINTAIYELNPPFAQHALPLDMDETETKVNTSTVNLPQGDPTRYSACHGYSITK</sequence>
<name>A0A6C0BLH4_9ZZZZ</name>
<reference evidence="2" key="1">
    <citation type="journal article" date="2020" name="Nature">
        <title>Giant virus diversity and host interactions through global metagenomics.</title>
        <authorList>
            <person name="Schulz F."/>
            <person name="Roux S."/>
            <person name="Paez-Espino D."/>
            <person name="Jungbluth S."/>
            <person name="Walsh D.A."/>
            <person name="Denef V.J."/>
            <person name="McMahon K.D."/>
            <person name="Konstantinidis K.T."/>
            <person name="Eloe-Fadrosh E.A."/>
            <person name="Kyrpides N.C."/>
            <person name="Woyke T."/>
        </authorList>
    </citation>
    <scope>NUCLEOTIDE SEQUENCE</scope>
    <source>
        <strain evidence="2">GVMAG-M-3300014204-73</strain>
    </source>
</reference>